<protein>
    <recommendedName>
        <fullName evidence="3">biotin--[biotin carboxyl-carrier protein] ligase</fullName>
        <ecNumber evidence="3">6.3.4.15</ecNumber>
    </recommendedName>
</protein>
<dbReference type="InterPro" id="IPR004408">
    <property type="entry name" value="Biotin_CoA_COase_ligase"/>
</dbReference>
<keyword evidence="2" id="KW-0092">Biotin</keyword>
<keyword evidence="1 6" id="KW-0436">Ligase</keyword>
<dbReference type="GO" id="GO:0004077">
    <property type="term" value="F:biotin--[biotin carboxyl-carrier protein] ligase activity"/>
    <property type="evidence" value="ECO:0007669"/>
    <property type="project" value="UniProtKB-EC"/>
</dbReference>
<name>A0A0F3NP24_9RICK</name>
<evidence type="ECO:0000256" key="3">
    <source>
        <dbReference type="ARBA" id="ARBA00024227"/>
    </source>
</evidence>
<evidence type="ECO:0000256" key="1">
    <source>
        <dbReference type="ARBA" id="ARBA00022598"/>
    </source>
</evidence>
<evidence type="ECO:0000313" key="6">
    <source>
        <dbReference type="EMBL" id="KJV68644.1"/>
    </source>
</evidence>
<organism evidence="6 7">
    <name type="scientific">Candidatus Neoehrlichia procyonis str. RAC413</name>
    <dbReference type="NCBI Taxonomy" id="1359163"/>
    <lineage>
        <taxon>Bacteria</taxon>
        <taxon>Pseudomonadati</taxon>
        <taxon>Pseudomonadota</taxon>
        <taxon>Alphaproteobacteria</taxon>
        <taxon>Rickettsiales</taxon>
        <taxon>Anaplasmataceae</taxon>
        <taxon>Candidatus Neoehrlichia</taxon>
    </lineage>
</organism>
<dbReference type="EC" id="6.3.4.15" evidence="3"/>
<evidence type="ECO:0000256" key="4">
    <source>
        <dbReference type="ARBA" id="ARBA00047846"/>
    </source>
</evidence>
<dbReference type="AlphaFoldDB" id="A0A0F3NP24"/>
<reference evidence="6 7" key="1">
    <citation type="submission" date="2015-02" db="EMBL/GenBank/DDBJ databases">
        <title>Genome Sequencing of Rickettsiales.</title>
        <authorList>
            <person name="Daugherty S.C."/>
            <person name="Su Q."/>
            <person name="Abolude K."/>
            <person name="Beier-Sexton M."/>
            <person name="Carlyon J.A."/>
            <person name="Carter R."/>
            <person name="Day N.P."/>
            <person name="Dumler S.J."/>
            <person name="Dyachenko V."/>
            <person name="Godinez A."/>
            <person name="Kurtti T.J."/>
            <person name="Lichay M."/>
            <person name="Mullins K.E."/>
            <person name="Ott S."/>
            <person name="Pappas-Brown V."/>
            <person name="Paris D.H."/>
            <person name="Patel P."/>
            <person name="Richards A.L."/>
            <person name="Sadzewicz L."/>
            <person name="Sears K."/>
            <person name="Seidman D."/>
            <person name="Sengamalay N."/>
            <person name="Stenos J."/>
            <person name="Tallon L.J."/>
            <person name="Vincent G."/>
            <person name="Fraser C.M."/>
            <person name="Munderloh U."/>
            <person name="Dunning-Hotopp J.C."/>
        </authorList>
    </citation>
    <scope>NUCLEOTIDE SEQUENCE [LARGE SCALE GENOMIC DNA]</scope>
    <source>
        <strain evidence="6 7">RAC413</strain>
    </source>
</reference>
<keyword evidence="7" id="KW-1185">Reference proteome</keyword>
<dbReference type="Gene3D" id="3.30.930.10">
    <property type="entry name" value="Bira Bifunctional Protein, Domain 2"/>
    <property type="match status" value="1"/>
</dbReference>
<evidence type="ECO:0000313" key="7">
    <source>
        <dbReference type="Proteomes" id="UP000033562"/>
    </source>
</evidence>
<dbReference type="NCBIfam" id="TIGR00121">
    <property type="entry name" value="birA_ligase"/>
    <property type="match status" value="1"/>
</dbReference>
<dbReference type="EMBL" id="LANX01000001">
    <property type="protein sequence ID" value="KJV68644.1"/>
    <property type="molecule type" value="Genomic_DNA"/>
</dbReference>
<gene>
    <name evidence="6" type="ORF">NLO413_0004</name>
</gene>
<accession>A0A0F3NP24</accession>
<dbReference type="CDD" id="cd16442">
    <property type="entry name" value="BPL"/>
    <property type="match status" value="1"/>
</dbReference>
<dbReference type="PROSITE" id="PS51733">
    <property type="entry name" value="BPL_LPL_CATALYTIC"/>
    <property type="match status" value="1"/>
</dbReference>
<dbReference type="Pfam" id="PF02237">
    <property type="entry name" value="BPL_C"/>
    <property type="match status" value="1"/>
</dbReference>
<dbReference type="PANTHER" id="PTHR12835:SF5">
    <property type="entry name" value="BIOTIN--PROTEIN LIGASE"/>
    <property type="match status" value="1"/>
</dbReference>
<dbReference type="InterPro" id="IPR045864">
    <property type="entry name" value="aa-tRNA-synth_II/BPL/LPL"/>
</dbReference>
<dbReference type="STRING" id="1359163.NLO413_0004"/>
<dbReference type="Pfam" id="PF03099">
    <property type="entry name" value="BPL_LplA_LipB"/>
    <property type="match status" value="1"/>
</dbReference>
<dbReference type="RefSeq" id="WP_045809319.1">
    <property type="nucleotide sequence ID" value="NZ_LANX01000001.1"/>
</dbReference>
<dbReference type="InterPro" id="IPR003142">
    <property type="entry name" value="BPL_C"/>
</dbReference>
<evidence type="ECO:0000259" key="5">
    <source>
        <dbReference type="PROSITE" id="PS51733"/>
    </source>
</evidence>
<proteinExistence type="predicted"/>
<evidence type="ECO:0000256" key="2">
    <source>
        <dbReference type="ARBA" id="ARBA00023267"/>
    </source>
</evidence>
<dbReference type="SUPFAM" id="SSF55681">
    <property type="entry name" value="Class II aaRS and biotin synthetases"/>
    <property type="match status" value="1"/>
</dbReference>
<comment type="caution">
    <text evidence="6">The sequence shown here is derived from an EMBL/GenBank/DDBJ whole genome shotgun (WGS) entry which is preliminary data.</text>
</comment>
<dbReference type="PANTHER" id="PTHR12835">
    <property type="entry name" value="BIOTIN PROTEIN LIGASE"/>
    <property type="match status" value="1"/>
</dbReference>
<feature type="domain" description="BPL/LPL catalytic" evidence="5">
    <location>
        <begin position="11"/>
        <end position="187"/>
    </location>
</feature>
<comment type="catalytic activity">
    <reaction evidence="4">
        <text>biotin + L-lysyl-[protein] + ATP = N(6)-biotinyl-L-lysyl-[protein] + AMP + diphosphate + H(+)</text>
        <dbReference type="Rhea" id="RHEA:11756"/>
        <dbReference type="Rhea" id="RHEA-COMP:9752"/>
        <dbReference type="Rhea" id="RHEA-COMP:10505"/>
        <dbReference type="ChEBI" id="CHEBI:15378"/>
        <dbReference type="ChEBI" id="CHEBI:29969"/>
        <dbReference type="ChEBI" id="CHEBI:30616"/>
        <dbReference type="ChEBI" id="CHEBI:33019"/>
        <dbReference type="ChEBI" id="CHEBI:57586"/>
        <dbReference type="ChEBI" id="CHEBI:83144"/>
        <dbReference type="ChEBI" id="CHEBI:456215"/>
        <dbReference type="EC" id="6.3.4.15"/>
    </reaction>
</comment>
<dbReference type="Proteomes" id="UP000033562">
    <property type="component" value="Unassembled WGS sequence"/>
</dbReference>
<dbReference type="InterPro" id="IPR004143">
    <property type="entry name" value="BPL_LPL_catalytic"/>
</dbReference>
<sequence length="241" mass="27660">MHNNNIPDGYYIYHYDILYSTNEEAIILAERGAHDGTVIISDEQIAGTGKYGRKWHSPKGNFYCSIVITQNIELAPLQFITSIAIEKTLNQVLNQKICPDISYKWPNDILVNKKKISGTLIHKKTPSTGWSIVGIGINMYNSPSYATSIIDHNPNYRLSNLQFLKLFLKHFHALRQNFLKNGFQNIRKLWLKKAYLLDLPIQIKTYDQKIYSGIFSTIDKEGNIIIKNDSETLKIGYGEIF</sequence>
<dbReference type="GO" id="GO:0005737">
    <property type="term" value="C:cytoplasm"/>
    <property type="evidence" value="ECO:0007669"/>
    <property type="project" value="TreeGrafter"/>
</dbReference>